<gene>
    <name evidence="3" type="ORF">DN412_21485</name>
</gene>
<dbReference type="GO" id="GO:0016831">
    <property type="term" value="F:carboxy-lyase activity"/>
    <property type="evidence" value="ECO:0007669"/>
    <property type="project" value="InterPro"/>
</dbReference>
<evidence type="ECO:0000256" key="1">
    <source>
        <dbReference type="ARBA" id="ARBA00023239"/>
    </source>
</evidence>
<keyword evidence="4" id="KW-1185">Reference proteome</keyword>
<dbReference type="GO" id="GO:0016787">
    <property type="term" value="F:hydrolase activity"/>
    <property type="evidence" value="ECO:0007669"/>
    <property type="project" value="UniProtKB-KW"/>
</dbReference>
<keyword evidence="1" id="KW-0456">Lyase</keyword>
<dbReference type="InterPro" id="IPR032466">
    <property type="entry name" value="Metal_Hydrolase"/>
</dbReference>
<dbReference type="PANTHER" id="PTHR21240:SF19">
    <property type="entry name" value="CATALYTIC_ HYDROLASE"/>
    <property type="match status" value="1"/>
</dbReference>
<feature type="domain" description="Amidohydrolase-related" evidence="2">
    <location>
        <begin position="2"/>
        <end position="279"/>
    </location>
</feature>
<dbReference type="Gene3D" id="3.20.20.140">
    <property type="entry name" value="Metal-dependent hydrolases"/>
    <property type="match status" value="1"/>
</dbReference>
<name>A0A370NRL2_9BURK</name>
<comment type="caution">
    <text evidence="3">The sequence shown here is derived from an EMBL/GenBank/DDBJ whole genome shotgun (WGS) entry which is preliminary data.</text>
</comment>
<evidence type="ECO:0000313" key="3">
    <source>
        <dbReference type="EMBL" id="RDK08245.1"/>
    </source>
</evidence>
<dbReference type="AlphaFoldDB" id="A0A370NRL2"/>
<evidence type="ECO:0000313" key="4">
    <source>
        <dbReference type="Proteomes" id="UP000255165"/>
    </source>
</evidence>
<proteinExistence type="predicted"/>
<sequence length="283" mass="31341">MIDSHAHLISADVERYPTSPLSGELEPGALDNPVTAERLLALMDEQGIERALAVQRAHIYGFNNAYVCDAAQRYPERLRALGMVDALDQDIRRQVRHWVGERGAVGIRLTEPFKGADPSWFASPEAMAAWENVSELGGSVRLHFYRWNREAALKALKPVLQRFPQTTVVLDHFSNIAGESGAPDHGVDAPLLEMVEHPNVYLLYSMINLGKLAAARMQGAPMVERVVREFGADRVMWGSDVAQSKGSYAQMVALAKESVSLLSEADQRKVLHDTAHAVYWGAR</sequence>
<accession>A0A370NRL2</accession>
<keyword evidence="3" id="KW-0378">Hydrolase</keyword>
<protein>
    <submittedName>
        <fullName evidence="3">Amidohydrolase</fullName>
    </submittedName>
</protein>
<evidence type="ECO:0000259" key="2">
    <source>
        <dbReference type="Pfam" id="PF04909"/>
    </source>
</evidence>
<dbReference type="InterPro" id="IPR032465">
    <property type="entry name" value="ACMSD"/>
</dbReference>
<dbReference type="RefSeq" id="WP_115213434.1">
    <property type="nucleotide sequence ID" value="NZ_QKWJ01000028.1"/>
</dbReference>
<dbReference type="EMBL" id="QKWJ01000028">
    <property type="protein sequence ID" value="RDK08245.1"/>
    <property type="molecule type" value="Genomic_DNA"/>
</dbReference>
<dbReference type="Pfam" id="PF04909">
    <property type="entry name" value="Amidohydro_2"/>
    <property type="match status" value="1"/>
</dbReference>
<organism evidence="3 4">
    <name type="scientific">Cupriavidus lacunae</name>
    <dbReference type="NCBI Taxonomy" id="2666307"/>
    <lineage>
        <taxon>Bacteria</taxon>
        <taxon>Pseudomonadati</taxon>
        <taxon>Pseudomonadota</taxon>
        <taxon>Betaproteobacteria</taxon>
        <taxon>Burkholderiales</taxon>
        <taxon>Burkholderiaceae</taxon>
        <taxon>Cupriavidus</taxon>
    </lineage>
</organism>
<dbReference type="SUPFAM" id="SSF51556">
    <property type="entry name" value="Metallo-dependent hydrolases"/>
    <property type="match status" value="1"/>
</dbReference>
<dbReference type="InterPro" id="IPR006680">
    <property type="entry name" value="Amidohydro-rel"/>
</dbReference>
<reference evidence="4" key="1">
    <citation type="submission" date="2018-06" db="EMBL/GenBank/DDBJ databases">
        <authorList>
            <person name="Feng T."/>
            <person name="Jeon C.O."/>
        </authorList>
    </citation>
    <scope>NUCLEOTIDE SEQUENCE [LARGE SCALE GENOMIC DNA]</scope>
    <source>
        <strain evidence="4">S23</strain>
    </source>
</reference>
<dbReference type="Proteomes" id="UP000255165">
    <property type="component" value="Unassembled WGS sequence"/>
</dbReference>
<dbReference type="PANTHER" id="PTHR21240">
    <property type="entry name" value="2-AMINO-3-CARBOXYLMUCONATE-6-SEMIALDEHYDE DECARBOXYLASE"/>
    <property type="match status" value="1"/>
</dbReference>